<accession>A0A6S7KZ53</accession>
<protein>
    <recommendedName>
        <fullName evidence="1">DUF7041 domain-containing protein</fullName>
    </recommendedName>
</protein>
<keyword evidence="3" id="KW-1185">Reference proteome</keyword>
<proteinExistence type="predicted"/>
<dbReference type="InterPro" id="IPR055469">
    <property type="entry name" value="DUF7041"/>
</dbReference>
<reference evidence="2" key="1">
    <citation type="submission" date="2020-04" db="EMBL/GenBank/DDBJ databases">
        <authorList>
            <person name="Alioto T."/>
            <person name="Alioto T."/>
            <person name="Gomez Garrido J."/>
        </authorList>
    </citation>
    <scope>NUCLEOTIDE SEQUENCE</scope>
    <source>
        <strain evidence="2">A484AB</strain>
    </source>
</reference>
<dbReference type="AlphaFoldDB" id="A0A6S7KZ53"/>
<comment type="caution">
    <text evidence="2">The sequence shown here is derived from an EMBL/GenBank/DDBJ whole genome shotgun (WGS) entry which is preliminary data.</text>
</comment>
<evidence type="ECO:0000313" key="3">
    <source>
        <dbReference type="Proteomes" id="UP001152795"/>
    </source>
</evidence>
<evidence type="ECO:0000259" key="1">
    <source>
        <dbReference type="Pfam" id="PF23055"/>
    </source>
</evidence>
<feature type="domain" description="DUF7041" evidence="1">
    <location>
        <begin position="58"/>
        <end position="135"/>
    </location>
</feature>
<dbReference type="OrthoDB" id="7552726at2759"/>
<evidence type="ECO:0000313" key="2">
    <source>
        <dbReference type="EMBL" id="CAB4046051.1"/>
    </source>
</evidence>
<sequence>MASSIPEDKSASSKKTHNARAIASDSILILLNVAAGSLTSHKDVKEEGARRLPKIDFPPFDKSNPKLWFEQLEIVFKSSLIVSSDQKFAALLRLMDKSTSSLLSQVTRNNSENAYIEARTLLIKEFSLTKFDRVKAYMDARPASDEKLTLFSSRVEVLIEDITMEDIRKFCLLRHAPPAVRLQLSGSSFEKFSVSDLLSEADTLTQRANMDALVVGAIHKGKGSGKKLCGFHRRFGKDAKSCTGKAKCSEWKNGLRFIGDNPAEKGNELGTPSRG</sequence>
<dbReference type="EMBL" id="CACRXK020045158">
    <property type="protein sequence ID" value="CAB4046051.1"/>
    <property type="molecule type" value="Genomic_DNA"/>
</dbReference>
<organism evidence="2 3">
    <name type="scientific">Paramuricea clavata</name>
    <name type="common">Red gorgonian</name>
    <name type="synonym">Violescent sea-whip</name>
    <dbReference type="NCBI Taxonomy" id="317549"/>
    <lineage>
        <taxon>Eukaryota</taxon>
        <taxon>Metazoa</taxon>
        <taxon>Cnidaria</taxon>
        <taxon>Anthozoa</taxon>
        <taxon>Octocorallia</taxon>
        <taxon>Malacalcyonacea</taxon>
        <taxon>Plexauridae</taxon>
        <taxon>Paramuricea</taxon>
    </lineage>
</organism>
<name>A0A6S7KZ53_PARCT</name>
<dbReference type="Proteomes" id="UP001152795">
    <property type="component" value="Unassembled WGS sequence"/>
</dbReference>
<gene>
    <name evidence="2" type="ORF">PACLA_8A033287</name>
</gene>
<dbReference type="Pfam" id="PF23055">
    <property type="entry name" value="DUF7041"/>
    <property type="match status" value="1"/>
</dbReference>